<dbReference type="EMBL" id="BAAAQY010000005">
    <property type="protein sequence ID" value="GAA2235449.1"/>
    <property type="molecule type" value="Genomic_DNA"/>
</dbReference>
<accession>A0ABN3DLL9</accession>
<name>A0ABN3DLL9_9MICO</name>
<proteinExistence type="predicted"/>
<dbReference type="CDD" id="cd16282">
    <property type="entry name" value="metallo-hydrolase-like_MBL-fold"/>
    <property type="match status" value="1"/>
</dbReference>
<dbReference type="InterPro" id="IPR050855">
    <property type="entry name" value="NDM-1-like"/>
</dbReference>
<dbReference type="SMART" id="SM00849">
    <property type="entry name" value="Lactamase_B"/>
    <property type="match status" value="1"/>
</dbReference>
<protein>
    <submittedName>
        <fullName evidence="2">MBL fold metallo-hydrolase</fullName>
    </submittedName>
</protein>
<dbReference type="Pfam" id="PF00753">
    <property type="entry name" value="Lactamase_B"/>
    <property type="match status" value="1"/>
</dbReference>
<evidence type="ECO:0000259" key="1">
    <source>
        <dbReference type="SMART" id="SM00849"/>
    </source>
</evidence>
<comment type="caution">
    <text evidence="2">The sequence shown here is derived from an EMBL/GenBank/DDBJ whole genome shotgun (WGS) entry which is preliminary data.</text>
</comment>
<evidence type="ECO:0000313" key="2">
    <source>
        <dbReference type="EMBL" id="GAA2235449.1"/>
    </source>
</evidence>
<dbReference type="SUPFAM" id="SSF56281">
    <property type="entry name" value="Metallo-hydrolase/oxidoreductase"/>
    <property type="match status" value="1"/>
</dbReference>
<dbReference type="InterPro" id="IPR036866">
    <property type="entry name" value="RibonucZ/Hydroxyglut_hydro"/>
</dbReference>
<dbReference type="PANTHER" id="PTHR42951:SF4">
    <property type="entry name" value="ACYL-COENZYME A THIOESTERASE MBLAC2"/>
    <property type="match status" value="1"/>
</dbReference>
<dbReference type="RefSeq" id="WP_259479534.1">
    <property type="nucleotide sequence ID" value="NZ_BAAAQY010000005.1"/>
</dbReference>
<keyword evidence="3" id="KW-1185">Reference proteome</keyword>
<evidence type="ECO:0000313" key="3">
    <source>
        <dbReference type="Proteomes" id="UP001500929"/>
    </source>
</evidence>
<reference evidence="2 3" key="1">
    <citation type="journal article" date="2019" name="Int. J. Syst. Evol. Microbiol.">
        <title>The Global Catalogue of Microorganisms (GCM) 10K type strain sequencing project: providing services to taxonomists for standard genome sequencing and annotation.</title>
        <authorList>
            <consortium name="The Broad Institute Genomics Platform"/>
            <consortium name="The Broad Institute Genome Sequencing Center for Infectious Disease"/>
            <person name="Wu L."/>
            <person name="Ma J."/>
        </authorList>
    </citation>
    <scope>NUCLEOTIDE SEQUENCE [LARGE SCALE GENOMIC DNA]</scope>
    <source>
        <strain evidence="2 3">JCM 16117</strain>
    </source>
</reference>
<sequence length="288" mass="30781">MIAARDWDEVGAGVFHRRYQPVDVSVVAVVGPSGVTVVDTRKNPAEAREIVDDVDAAFGLPVVAAVNTHAHYDHTFGNQVFVGLGVPVYGHAGIAAHFERFEGPRLAAVQADAQREPDKDWGEVVLTVPTVVVPGVAGGAMRIAPGGRPIDLVPLPPGHTDTDLAVHVPDAGVWALGDVIEQSGPPMFGSGSYPLGWGGALRALAPRIRSDEVIVPGHGEPVDLGFLMRQAERFDEVARMIVRAWETRTAVDEVQLPGGLLEVWPDWMLRSALRAGFAQLLSPERSGR</sequence>
<feature type="domain" description="Metallo-beta-lactamase" evidence="1">
    <location>
        <begin position="23"/>
        <end position="218"/>
    </location>
</feature>
<dbReference type="InterPro" id="IPR001279">
    <property type="entry name" value="Metallo-B-lactamas"/>
</dbReference>
<dbReference type="Gene3D" id="3.60.15.10">
    <property type="entry name" value="Ribonuclease Z/Hydroxyacylglutathione hydrolase-like"/>
    <property type="match status" value="1"/>
</dbReference>
<dbReference type="Proteomes" id="UP001500929">
    <property type="component" value="Unassembled WGS sequence"/>
</dbReference>
<organism evidence="2 3">
    <name type="scientific">Herbiconiux moechotypicola</name>
    <dbReference type="NCBI Taxonomy" id="637393"/>
    <lineage>
        <taxon>Bacteria</taxon>
        <taxon>Bacillati</taxon>
        <taxon>Actinomycetota</taxon>
        <taxon>Actinomycetes</taxon>
        <taxon>Micrococcales</taxon>
        <taxon>Microbacteriaceae</taxon>
        <taxon>Herbiconiux</taxon>
    </lineage>
</organism>
<dbReference type="PANTHER" id="PTHR42951">
    <property type="entry name" value="METALLO-BETA-LACTAMASE DOMAIN-CONTAINING"/>
    <property type="match status" value="1"/>
</dbReference>
<gene>
    <name evidence="2" type="ORF">GCM10009851_20590</name>
</gene>